<evidence type="ECO:0000313" key="1">
    <source>
        <dbReference type="EMBL" id="RRO09934.1"/>
    </source>
</evidence>
<reference evidence="1" key="1">
    <citation type="submission" date="2018-11" db="EMBL/GenBank/DDBJ databases">
        <title>Draft genome sequences of proposed Pectobacterium aquaticum sp. nov. isolated in France from fresh water.</title>
        <authorList>
            <person name="Pedron J."/>
            <person name="Barny M.A."/>
        </authorList>
    </citation>
    <scope>NUCLEOTIDE SEQUENCE [LARGE SCALE GENOMIC DNA]</scope>
    <source>
        <strain evidence="1">A35-S23-M15</strain>
    </source>
</reference>
<evidence type="ECO:0000313" key="2">
    <source>
        <dbReference type="Proteomes" id="UP000256817"/>
    </source>
</evidence>
<dbReference type="Proteomes" id="UP000256817">
    <property type="component" value="Unassembled WGS sequence"/>
</dbReference>
<name>A0A3R8PQN6_9GAMM</name>
<proteinExistence type="predicted"/>
<dbReference type="EMBL" id="QHJW02000014">
    <property type="protein sequence ID" value="RRO09934.1"/>
    <property type="molecule type" value="Genomic_DNA"/>
</dbReference>
<organism evidence="1 2">
    <name type="scientific">Pectobacterium aquaticum</name>
    <dbReference type="NCBI Taxonomy" id="2204145"/>
    <lineage>
        <taxon>Bacteria</taxon>
        <taxon>Pseudomonadati</taxon>
        <taxon>Pseudomonadota</taxon>
        <taxon>Gammaproteobacteria</taxon>
        <taxon>Enterobacterales</taxon>
        <taxon>Pectobacteriaceae</taxon>
        <taxon>Pectobacterium</taxon>
    </lineage>
</organism>
<keyword evidence="2" id="KW-1185">Reference proteome</keyword>
<accession>A0A3R8PQN6</accession>
<comment type="caution">
    <text evidence="1">The sequence shown here is derived from an EMBL/GenBank/DDBJ whole genome shotgun (WGS) entry which is preliminary data.</text>
</comment>
<protein>
    <recommendedName>
        <fullName evidence="3">MarR family transcriptional regulator</fullName>
    </recommendedName>
</protein>
<gene>
    <name evidence="1" type="ORF">DMB85_007045</name>
</gene>
<evidence type="ECO:0008006" key="3">
    <source>
        <dbReference type="Google" id="ProtNLM"/>
    </source>
</evidence>
<dbReference type="RefSeq" id="WP_102117142.1">
    <property type="nucleotide sequence ID" value="NZ_CP161828.1"/>
</dbReference>
<sequence>MTMKITGLKNYIQSALGFKIKAAKTKLNVPFSIQDAFQFFELDIYLPNGALIPLLAIIQHDGEYPGIVALKKRLAVIEKKTERVVVYVTNTLSFVERKSLIEQQINFISIDRQFFIPELAMDLREAFRMRKQNQERGTEFSPATQAILIRLLYDGWNQSGLAYNAYELMAPYKYSRVTLSKVTTELINADILIPDTEEAFTTKRYTFTHSQKDTFKKALPMMRSPVKKTVMVNKIPKLGKDVCYSGDTALAKYTLLSSGRHPVFAMTQKIYTTFLESGQFKEVTDIDSAKATIEIWRYRSPKSSTNVVDEVSLYLAFKDNPDERIQLSLDEIKENYPWMKFAD</sequence>